<gene>
    <name evidence="2" type="ORF">niasHT_039066</name>
</gene>
<dbReference type="AlphaFoldDB" id="A0ABD2HU44"/>
<keyword evidence="1" id="KW-0472">Membrane</keyword>
<proteinExistence type="predicted"/>
<accession>A0ABD2HU44</accession>
<name>A0ABD2HU44_9BILA</name>
<evidence type="ECO:0000313" key="2">
    <source>
        <dbReference type="EMBL" id="KAL3068927.1"/>
    </source>
</evidence>
<keyword evidence="1" id="KW-1133">Transmembrane helix</keyword>
<evidence type="ECO:0000313" key="3">
    <source>
        <dbReference type="Proteomes" id="UP001620626"/>
    </source>
</evidence>
<reference evidence="2 3" key="1">
    <citation type="submission" date="2024-10" db="EMBL/GenBank/DDBJ databases">
        <authorList>
            <person name="Kim D."/>
        </authorList>
    </citation>
    <scope>NUCLEOTIDE SEQUENCE [LARGE SCALE GENOMIC DNA]</scope>
    <source>
        <strain evidence="2">BH-2024</strain>
    </source>
</reference>
<dbReference type="EMBL" id="JBICBT010001399">
    <property type="protein sequence ID" value="KAL3068927.1"/>
    <property type="molecule type" value="Genomic_DNA"/>
</dbReference>
<organism evidence="2 3">
    <name type="scientific">Heterodera trifolii</name>
    <dbReference type="NCBI Taxonomy" id="157864"/>
    <lineage>
        <taxon>Eukaryota</taxon>
        <taxon>Metazoa</taxon>
        <taxon>Ecdysozoa</taxon>
        <taxon>Nematoda</taxon>
        <taxon>Chromadorea</taxon>
        <taxon>Rhabditida</taxon>
        <taxon>Tylenchina</taxon>
        <taxon>Tylenchomorpha</taxon>
        <taxon>Tylenchoidea</taxon>
        <taxon>Heteroderidae</taxon>
        <taxon>Heteroderinae</taxon>
        <taxon>Heterodera</taxon>
    </lineage>
</organism>
<evidence type="ECO:0000256" key="1">
    <source>
        <dbReference type="SAM" id="Phobius"/>
    </source>
</evidence>
<comment type="caution">
    <text evidence="2">The sequence shown here is derived from an EMBL/GenBank/DDBJ whole genome shotgun (WGS) entry which is preliminary data.</text>
</comment>
<sequence>MYIFISADCWLCVFDLLEPSQLGFGIALISHRFDFYVDEHFKTRKWALKIIHIERKIGENGTKEMAITNDNRKSLPIPKMLLPRKVIGFKYISINFIDRNAIAFLHRFRPIFASCPINLFINTTSDRILALILHNIWPMIEKTFMPWNSVAKWLFTPFPNNVPKVIKCAFDGGRDWPPKMAALKAAFTDASSRVNFIVVICFSMSFAASVVPFALTNELTREQLAFKSTRYTNEFLLIRRPIARDESKWTKWEKEAFDWEFFDEPNRIYIQMDDENRIGDGLLDAIPGPSDQK</sequence>
<keyword evidence="1" id="KW-0812">Transmembrane</keyword>
<keyword evidence="3" id="KW-1185">Reference proteome</keyword>
<protein>
    <submittedName>
        <fullName evidence="2">Uncharacterized protein</fullName>
    </submittedName>
</protein>
<feature type="transmembrane region" description="Helical" evidence="1">
    <location>
        <begin position="194"/>
        <end position="215"/>
    </location>
</feature>
<dbReference type="Proteomes" id="UP001620626">
    <property type="component" value="Unassembled WGS sequence"/>
</dbReference>